<dbReference type="STRING" id="610380.E2BWS9"/>
<evidence type="ECO:0000313" key="9">
    <source>
        <dbReference type="Proteomes" id="UP000008237"/>
    </source>
</evidence>
<proteinExistence type="inferred from homology"/>
<dbReference type="Proteomes" id="UP000008237">
    <property type="component" value="Unassembled WGS sequence"/>
</dbReference>
<dbReference type="FunFam" id="3.20.20.100:FF:000006">
    <property type="entry name" value="Aldo-keto reductase family 1 member A1"/>
    <property type="match status" value="1"/>
</dbReference>
<dbReference type="OrthoDB" id="416253at2759"/>
<dbReference type="Pfam" id="PF00248">
    <property type="entry name" value="Aldo_ket_red"/>
    <property type="match status" value="1"/>
</dbReference>
<dbReference type="SUPFAM" id="SSF51430">
    <property type="entry name" value="NAD(P)-linked oxidoreductase"/>
    <property type="match status" value="1"/>
</dbReference>
<evidence type="ECO:0000256" key="4">
    <source>
        <dbReference type="PIRSR" id="PIRSR000097-1"/>
    </source>
</evidence>
<dbReference type="PROSITE" id="PS00063">
    <property type="entry name" value="ALDOKETO_REDUCTASE_3"/>
    <property type="match status" value="1"/>
</dbReference>
<dbReference type="PIRSF" id="PIRSF000097">
    <property type="entry name" value="AKR"/>
    <property type="match status" value="1"/>
</dbReference>
<dbReference type="InterPro" id="IPR036812">
    <property type="entry name" value="NAD(P)_OxRdtase_dom_sf"/>
</dbReference>
<feature type="binding site" evidence="5">
    <location>
        <position position="109"/>
    </location>
    <ligand>
        <name>substrate</name>
    </ligand>
</feature>
<dbReference type="PRINTS" id="PR00069">
    <property type="entry name" value="ALDKETRDTASE"/>
</dbReference>
<dbReference type="InterPro" id="IPR018170">
    <property type="entry name" value="Aldo/ket_reductase_CS"/>
</dbReference>
<name>E2BWS9_HARSA</name>
<dbReference type="AlphaFoldDB" id="E2BWS9"/>
<protein>
    <submittedName>
        <fullName evidence="8">Alcohol dehydrogenase [NADP+]</fullName>
    </submittedName>
</protein>
<dbReference type="PANTHER" id="PTHR43827:SF14">
    <property type="entry name" value="NADP-DEPENDENT OXIDOREDUCTASE DOMAIN-CONTAINING PROTEIN"/>
    <property type="match status" value="1"/>
</dbReference>
<dbReference type="InterPro" id="IPR023210">
    <property type="entry name" value="NADP_OxRdtase_dom"/>
</dbReference>
<accession>E2BWS9</accession>
<feature type="site" description="Lowers pKa of active site Tyr" evidence="6">
    <location>
        <position position="76"/>
    </location>
</feature>
<dbReference type="PROSITE" id="PS00062">
    <property type="entry name" value="ALDOKETO_REDUCTASE_2"/>
    <property type="match status" value="1"/>
</dbReference>
<dbReference type="GO" id="GO:0016491">
    <property type="term" value="F:oxidoreductase activity"/>
    <property type="evidence" value="ECO:0007669"/>
    <property type="project" value="UniProtKB-KW"/>
</dbReference>
<comment type="similarity">
    <text evidence="1">Belongs to the aldo/keto reductase family.</text>
</comment>
<sequence length="315" mass="35989">MHSVKLLSGYNMPTVGLGTWQAKPEEIETAVSTALECGYRHIDTARNYNNESAIGKALKKWFDKGGTREELFITTKLPHFGNRPCDVEKFIKLSLEMLGLDYLDMYLVHMPFAFKLDQETDAAAIDKDGNHILDFNTDPILVWKEMEEQVRSGRTRSIGLSNFNEDQISAIWENAQIKPSNLQVELHAYMQQKSIRELCKKHNIIVTGYSPLGSPAAKTHFQTKYNYRVDKFPDLLNHQIVQDIAARHKKTTAQVLLRHLLQLGIVIIPKSSSPERIKSNIDLYDFALTEADVEQLNTLDKDTDGRIFNFLFFKG</sequence>
<evidence type="ECO:0000256" key="6">
    <source>
        <dbReference type="PIRSR" id="PIRSR000097-3"/>
    </source>
</evidence>
<reference evidence="8 9" key="1">
    <citation type="journal article" date="2010" name="Science">
        <title>Genomic comparison of the ants Camponotus floridanus and Harpegnathos saltator.</title>
        <authorList>
            <person name="Bonasio R."/>
            <person name="Zhang G."/>
            <person name="Ye C."/>
            <person name="Mutti N.S."/>
            <person name="Fang X."/>
            <person name="Qin N."/>
            <person name="Donahue G."/>
            <person name="Yang P."/>
            <person name="Li Q."/>
            <person name="Li C."/>
            <person name="Zhang P."/>
            <person name="Huang Z."/>
            <person name="Berger S.L."/>
            <person name="Reinberg D."/>
            <person name="Wang J."/>
            <person name="Liebig J."/>
        </authorList>
    </citation>
    <scope>NUCLEOTIDE SEQUENCE [LARGE SCALE GENOMIC DNA]</scope>
    <source>
        <strain evidence="8 9">R22 G/1</strain>
    </source>
</reference>
<organism evidence="9">
    <name type="scientific">Harpegnathos saltator</name>
    <name type="common">Jerdon's jumping ant</name>
    <dbReference type="NCBI Taxonomy" id="610380"/>
    <lineage>
        <taxon>Eukaryota</taxon>
        <taxon>Metazoa</taxon>
        <taxon>Ecdysozoa</taxon>
        <taxon>Arthropoda</taxon>
        <taxon>Hexapoda</taxon>
        <taxon>Insecta</taxon>
        <taxon>Pterygota</taxon>
        <taxon>Neoptera</taxon>
        <taxon>Endopterygota</taxon>
        <taxon>Hymenoptera</taxon>
        <taxon>Apocrita</taxon>
        <taxon>Aculeata</taxon>
        <taxon>Formicoidea</taxon>
        <taxon>Formicidae</taxon>
        <taxon>Ponerinae</taxon>
        <taxon>Ponerini</taxon>
        <taxon>Harpegnathos</taxon>
    </lineage>
</organism>
<feature type="domain" description="NADP-dependent oxidoreductase" evidence="7">
    <location>
        <begin position="15"/>
        <end position="300"/>
    </location>
</feature>
<feature type="active site" description="Proton donor" evidence="4">
    <location>
        <position position="48"/>
    </location>
</feature>
<evidence type="ECO:0000256" key="3">
    <source>
        <dbReference type="ARBA" id="ARBA00023002"/>
    </source>
</evidence>
<dbReference type="InterPro" id="IPR020471">
    <property type="entry name" value="AKR"/>
</dbReference>
<dbReference type="EMBL" id="GL451188">
    <property type="protein sequence ID" value="EFN79793.1"/>
    <property type="molecule type" value="Genomic_DNA"/>
</dbReference>
<dbReference type="PROSITE" id="PS00798">
    <property type="entry name" value="ALDOKETO_REDUCTASE_1"/>
    <property type="match status" value="1"/>
</dbReference>
<evidence type="ECO:0000256" key="5">
    <source>
        <dbReference type="PIRSR" id="PIRSR000097-2"/>
    </source>
</evidence>
<dbReference type="Gene3D" id="3.20.20.100">
    <property type="entry name" value="NADP-dependent oxidoreductase domain"/>
    <property type="match status" value="1"/>
</dbReference>
<keyword evidence="2" id="KW-0521">NADP</keyword>
<keyword evidence="9" id="KW-1185">Reference proteome</keyword>
<evidence type="ECO:0000259" key="7">
    <source>
        <dbReference type="Pfam" id="PF00248"/>
    </source>
</evidence>
<dbReference type="OMA" id="KLWPTDQ"/>
<gene>
    <name evidence="8" type="ORF">EAI_10999</name>
</gene>
<keyword evidence="3" id="KW-0560">Oxidoreductase</keyword>
<evidence type="ECO:0000313" key="8">
    <source>
        <dbReference type="EMBL" id="EFN79793.1"/>
    </source>
</evidence>
<dbReference type="InParanoid" id="E2BWS9"/>
<dbReference type="PANTHER" id="PTHR43827">
    <property type="entry name" value="2,5-DIKETO-D-GLUCONIC ACID REDUCTASE"/>
    <property type="match status" value="1"/>
</dbReference>
<evidence type="ECO:0000256" key="1">
    <source>
        <dbReference type="ARBA" id="ARBA00007905"/>
    </source>
</evidence>
<evidence type="ECO:0000256" key="2">
    <source>
        <dbReference type="ARBA" id="ARBA00022857"/>
    </source>
</evidence>